<comment type="similarity">
    <text evidence="5">Belongs to the TANC family.</text>
</comment>
<dbReference type="InterPro" id="IPR058056">
    <property type="entry name" value="WH_TANC1/2"/>
</dbReference>
<dbReference type="Gene3D" id="1.25.40.10">
    <property type="entry name" value="Tetratricopeptide repeat domain"/>
    <property type="match status" value="1"/>
</dbReference>
<dbReference type="AlphaFoldDB" id="A0A6L2Q2T6"/>
<evidence type="ECO:0000256" key="6">
    <source>
        <dbReference type="PROSITE-ProRule" id="PRU00023"/>
    </source>
</evidence>
<keyword evidence="7" id="KW-0802">TPR repeat</keyword>
<dbReference type="Pfam" id="PF12796">
    <property type="entry name" value="Ank_2"/>
    <property type="match status" value="2"/>
</dbReference>
<feature type="repeat" description="ANK" evidence="6">
    <location>
        <begin position="395"/>
        <end position="418"/>
    </location>
</feature>
<organism evidence="9 10">
    <name type="scientific">Coptotermes formosanus</name>
    <name type="common">Formosan subterranean termite</name>
    <dbReference type="NCBI Taxonomy" id="36987"/>
    <lineage>
        <taxon>Eukaryota</taxon>
        <taxon>Metazoa</taxon>
        <taxon>Ecdysozoa</taxon>
        <taxon>Arthropoda</taxon>
        <taxon>Hexapoda</taxon>
        <taxon>Insecta</taxon>
        <taxon>Pterygota</taxon>
        <taxon>Neoptera</taxon>
        <taxon>Polyneoptera</taxon>
        <taxon>Dictyoptera</taxon>
        <taxon>Blattodea</taxon>
        <taxon>Blattoidea</taxon>
        <taxon>Termitoidae</taxon>
        <taxon>Rhinotermitidae</taxon>
        <taxon>Coptotermes</taxon>
    </lineage>
</organism>
<dbReference type="PANTHER" id="PTHR24166">
    <property type="entry name" value="ROLLING PEBBLES, ISOFORM B"/>
    <property type="match status" value="1"/>
</dbReference>
<dbReference type="Pfam" id="PF00023">
    <property type="entry name" value="Ank"/>
    <property type="match status" value="1"/>
</dbReference>
<reference evidence="10" key="1">
    <citation type="submission" date="2020-01" db="EMBL/GenBank/DDBJ databases">
        <title>Draft genome sequence of the Termite Coptotermes fromosanus.</title>
        <authorList>
            <person name="Itakura S."/>
            <person name="Yosikawa Y."/>
            <person name="Umezawa K."/>
        </authorList>
    </citation>
    <scope>NUCLEOTIDE SEQUENCE [LARGE SCALE GENOMIC DNA]</scope>
</reference>
<evidence type="ECO:0000313" key="10">
    <source>
        <dbReference type="Proteomes" id="UP000502823"/>
    </source>
</evidence>
<dbReference type="SUPFAM" id="SSF48403">
    <property type="entry name" value="Ankyrin repeat"/>
    <property type="match status" value="1"/>
</dbReference>
<evidence type="ECO:0000256" key="1">
    <source>
        <dbReference type="ARBA" id="ARBA00022737"/>
    </source>
</evidence>
<gene>
    <name evidence="9" type="ORF">Cfor_10598</name>
</gene>
<dbReference type="InterPro" id="IPR036770">
    <property type="entry name" value="Ankyrin_rpt-contain_sf"/>
</dbReference>
<keyword evidence="3 6" id="KW-0040">ANK repeat</keyword>
<dbReference type="InParanoid" id="A0A6L2Q2T6"/>
<dbReference type="InterPro" id="IPR019734">
    <property type="entry name" value="TPR_rpt"/>
</dbReference>
<evidence type="ECO:0000256" key="3">
    <source>
        <dbReference type="ARBA" id="ARBA00023043"/>
    </source>
</evidence>
<evidence type="ECO:0000256" key="5">
    <source>
        <dbReference type="ARBA" id="ARBA00038259"/>
    </source>
</evidence>
<dbReference type="InterPro" id="IPR050889">
    <property type="entry name" value="Dendritic_Spine_Reg/Scaffold"/>
</dbReference>
<dbReference type="Gene3D" id="1.25.40.20">
    <property type="entry name" value="Ankyrin repeat-containing domain"/>
    <property type="match status" value="2"/>
</dbReference>
<sequence length="581" mass="64384">MNCWPEKLRNLERLYVFGSWHSSFLLIVEVQRKEKNNKDDNNSKCFHQLVLKLLSGLLIKRLDNTYMFFHPSFREWLIRRDEGESNKFLCDLRSGHAGIAFRLSRVQSPLDAEKTLELGHHILKAHLYKNMTLHKYSSRDLQAHWVASSSEDVSSALCTLRNIYSPNVKVSRLLLLAGASPNHTTEFLGNAPVLCMCAHEGVAEMVSVLLEFGADVELTNSQGCTALSLASTRGHCEVVRQLVAAGSSLGHADTAGRCPLVHAARNGRLNVVGYLLACDWVLRNPETEVELGSAAQQALVAAAAQGHTEIVEYLLDMAEVKADAHDTLTGETALTVAACNGCHSVCAALLVRGASVSAVNRKEMAPLLLAVKEGHWAVTERLLQHHAPLEQCDPVGRSPLMLAASEGHVGLIELLLDKVYIFLIHNLEFDIFGVLKEVVLCALCMKCIQFSVPSHMFCLSLINVVLKVYSEKLRGEFSLIFVGPEHQEAVELANQVLKLKPDSFEALYARAKVKVDLRKFEEALEDVQEALRIAPPHNREVRRVLGKVRDEVRAEMIAPQLAGHRGLATSVDMLNEPETRI</sequence>
<accession>A0A6L2Q2T6</accession>
<dbReference type="InterPro" id="IPR002110">
    <property type="entry name" value="Ankyrin_rpt"/>
</dbReference>
<feature type="domain" description="TANC1/2-like winged helix" evidence="8">
    <location>
        <begin position="46"/>
        <end position="153"/>
    </location>
</feature>
<evidence type="ECO:0000313" key="9">
    <source>
        <dbReference type="EMBL" id="GFG39119.1"/>
    </source>
</evidence>
<dbReference type="InterPro" id="IPR011990">
    <property type="entry name" value="TPR-like_helical_dom_sf"/>
</dbReference>
<dbReference type="OrthoDB" id="5958958at2759"/>
<feature type="repeat" description="ANK" evidence="6">
    <location>
        <begin position="329"/>
        <end position="361"/>
    </location>
</feature>
<evidence type="ECO:0000256" key="2">
    <source>
        <dbReference type="ARBA" id="ARBA00023018"/>
    </source>
</evidence>
<comment type="caution">
    <text evidence="9">The sequence shown here is derived from an EMBL/GenBank/DDBJ whole genome shotgun (WGS) entry which is preliminary data.</text>
</comment>
<keyword evidence="1" id="KW-0677">Repeat</keyword>
<keyword evidence="10" id="KW-1185">Reference proteome</keyword>
<dbReference type="PROSITE" id="PS50005">
    <property type="entry name" value="TPR"/>
    <property type="match status" value="1"/>
</dbReference>
<name>A0A6L2Q2T6_COPFO</name>
<proteinExistence type="inferred from homology"/>
<dbReference type="Proteomes" id="UP000502823">
    <property type="component" value="Unassembled WGS sequence"/>
</dbReference>
<dbReference type="PROSITE" id="PS50297">
    <property type="entry name" value="ANK_REP_REGION"/>
    <property type="match status" value="2"/>
</dbReference>
<evidence type="ECO:0000256" key="7">
    <source>
        <dbReference type="PROSITE-ProRule" id="PRU00339"/>
    </source>
</evidence>
<feature type="repeat" description="ANK" evidence="6">
    <location>
        <begin position="222"/>
        <end position="254"/>
    </location>
</feature>
<dbReference type="SUPFAM" id="SSF48452">
    <property type="entry name" value="TPR-like"/>
    <property type="match status" value="1"/>
</dbReference>
<dbReference type="PANTHER" id="PTHR24166:SF55">
    <property type="entry name" value="ROLLING PEBBLES, ISOFORM B"/>
    <property type="match status" value="1"/>
</dbReference>
<dbReference type="PROSITE" id="PS50088">
    <property type="entry name" value="ANK_REPEAT"/>
    <property type="match status" value="3"/>
</dbReference>
<dbReference type="SMART" id="SM00248">
    <property type="entry name" value="ANK"/>
    <property type="match status" value="7"/>
</dbReference>
<dbReference type="GO" id="GO:0098794">
    <property type="term" value="C:postsynapse"/>
    <property type="evidence" value="ECO:0007669"/>
    <property type="project" value="UniProtKB-SubCell"/>
</dbReference>
<keyword evidence="2" id="KW-0770">Synapse</keyword>
<dbReference type="Pfam" id="PF25521">
    <property type="entry name" value="WHD_TANC1"/>
    <property type="match status" value="1"/>
</dbReference>
<evidence type="ECO:0000259" key="8">
    <source>
        <dbReference type="Pfam" id="PF25521"/>
    </source>
</evidence>
<comment type="subcellular location">
    <subcellularLocation>
        <location evidence="4">Postsynapse</location>
    </subcellularLocation>
</comment>
<evidence type="ECO:0000256" key="4">
    <source>
        <dbReference type="ARBA" id="ARBA00034110"/>
    </source>
</evidence>
<protein>
    <recommendedName>
        <fullName evidence="8">TANC1/2-like winged helix domain-containing protein</fullName>
    </recommendedName>
</protein>
<dbReference type="EMBL" id="BLKM01000869">
    <property type="protein sequence ID" value="GFG39119.1"/>
    <property type="molecule type" value="Genomic_DNA"/>
</dbReference>
<dbReference type="SMART" id="SM00028">
    <property type="entry name" value="TPR"/>
    <property type="match status" value="1"/>
</dbReference>
<feature type="repeat" description="TPR" evidence="7">
    <location>
        <begin position="504"/>
        <end position="537"/>
    </location>
</feature>